<keyword evidence="3" id="KW-1185">Reference proteome</keyword>
<dbReference type="Proteomes" id="UP000187203">
    <property type="component" value="Unassembled WGS sequence"/>
</dbReference>
<proteinExistence type="predicted"/>
<evidence type="ECO:0000313" key="3">
    <source>
        <dbReference type="Proteomes" id="UP000187203"/>
    </source>
</evidence>
<protein>
    <submittedName>
        <fullName evidence="2">Uncharacterized protein</fullName>
    </submittedName>
</protein>
<evidence type="ECO:0000313" key="2">
    <source>
        <dbReference type="EMBL" id="OMO73095.1"/>
    </source>
</evidence>
<gene>
    <name evidence="2" type="ORF">COLO4_27257</name>
</gene>
<sequence length="137" mass="14644">METAVNLSNSVSPGQLDIHQGLNDISIPFPRLPDLQTPCEYQTSTNNKDMGQAQEYSVQLSQGENTTCNSSSPWLNTPSETPSPNSVAASATDHQTLMINNLGDASSISPSYGGAASSSVWADNLLFEDPLLFHEIS</sequence>
<name>A0A1R3HRR9_9ROSI</name>
<organism evidence="2 3">
    <name type="scientific">Corchorus olitorius</name>
    <dbReference type="NCBI Taxonomy" id="93759"/>
    <lineage>
        <taxon>Eukaryota</taxon>
        <taxon>Viridiplantae</taxon>
        <taxon>Streptophyta</taxon>
        <taxon>Embryophyta</taxon>
        <taxon>Tracheophyta</taxon>
        <taxon>Spermatophyta</taxon>
        <taxon>Magnoliopsida</taxon>
        <taxon>eudicotyledons</taxon>
        <taxon>Gunneridae</taxon>
        <taxon>Pentapetalae</taxon>
        <taxon>rosids</taxon>
        <taxon>malvids</taxon>
        <taxon>Malvales</taxon>
        <taxon>Malvaceae</taxon>
        <taxon>Grewioideae</taxon>
        <taxon>Apeibeae</taxon>
        <taxon>Corchorus</taxon>
    </lineage>
</organism>
<dbReference type="EMBL" id="AWUE01019523">
    <property type="protein sequence ID" value="OMO73095.1"/>
    <property type="molecule type" value="Genomic_DNA"/>
</dbReference>
<accession>A0A1R3HRR9</accession>
<feature type="region of interest" description="Disordered" evidence="1">
    <location>
        <begin position="61"/>
        <end position="90"/>
    </location>
</feature>
<dbReference type="AlphaFoldDB" id="A0A1R3HRR9"/>
<evidence type="ECO:0000256" key="1">
    <source>
        <dbReference type="SAM" id="MobiDB-lite"/>
    </source>
</evidence>
<dbReference type="OrthoDB" id="2143914at2759"/>
<reference evidence="3" key="1">
    <citation type="submission" date="2013-09" db="EMBL/GenBank/DDBJ databases">
        <title>Corchorus olitorius genome sequencing.</title>
        <authorList>
            <person name="Alam M."/>
            <person name="Haque M.S."/>
            <person name="Islam M.S."/>
            <person name="Emdad E.M."/>
            <person name="Islam M.M."/>
            <person name="Ahmed B."/>
            <person name="Halim A."/>
            <person name="Hossen Q.M.M."/>
            <person name="Hossain M.Z."/>
            <person name="Ahmed R."/>
            <person name="Khan M.M."/>
            <person name="Islam R."/>
            <person name="Rashid M.M."/>
            <person name="Khan S.A."/>
            <person name="Rahman M.S."/>
            <person name="Alam M."/>
            <person name="Yahiya A.S."/>
            <person name="Khan M.S."/>
            <person name="Azam M.S."/>
            <person name="Haque T."/>
            <person name="Lashkar M.Z.H."/>
            <person name="Akhand A.I."/>
            <person name="Morshed G."/>
            <person name="Roy S."/>
            <person name="Uddin K.S."/>
            <person name="Rabeya T."/>
            <person name="Hossain A.S."/>
            <person name="Chowdhury A."/>
            <person name="Snigdha A.R."/>
            <person name="Mortoza M.S."/>
            <person name="Matin S.A."/>
            <person name="Hoque S.M.E."/>
            <person name="Islam M.K."/>
            <person name="Roy D.K."/>
            <person name="Haider R."/>
            <person name="Moosa M.M."/>
            <person name="Elias S.M."/>
            <person name="Hasan A.M."/>
            <person name="Jahan S."/>
            <person name="Shafiuddin M."/>
            <person name="Mahmood N."/>
            <person name="Shommy N.S."/>
        </authorList>
    </citation>
    <scope>NUCLEOTIDE SEQUENCE [LARGE SCALE GENOMIC DNA]</scope>
    <source>
        <strain evidence="3">cv. O-4</strain>
    </source>
</reference>
<comment type="caution">
    <text evidence="2">The sequence shown here is derived from an EMBL/GenBank/DDBJ whole genome shotgun (WGS) entry which is preliminary data.</text>
</comment>